<keyword evidence="2" id="KW-1185">Reference proteome</keyword>
<dbReference type="EMBL" id="JBHLUX010000090">
    <property type="protein sequence ID" value="MFC0472994.1"/>
    <property type="molecule type" value="Genomic_DNA"/>
</dbReference>
<organism evidence="1 2">
    <name type="scientific">Halalkalibacter kiskunsagensis</name>
    <dbReference type="NCBI Taxonomy" id="1548599"/>
    <lineage>
        <taxon>Bacteria</taxon>
        <taxon>Bacillati</taxon>
        <taxon>Bacillota</taxon>
        <taxon>Bacilli</taxon>
        <taxon>Bacillales</taxon>
        <taxon>Bacillaceae</taxon>
        <taxon>Halalkalibacter</taxon>
    </lineage>
</organism>
<dbReference type="PANTHER" id="PTHR34387">
    <property type="entry name" value="SLR1258 PROTEIN"/>
    <property type="match status" value="1"/>
</dbReference>
<reference evidence="1 2" key="1">
    <citation type="submission" date="2024-09" db="EMBL/GenBank/DDBJ databases">
        <authorList>
            <person name="Sun Q."/>
            <person name="Mori K."/>
        </authorList>
    </citation>
    <scope>NUCLEOTIDE SEQUENCE [LARGE SCALE GENOMIC DNA]</scope>
    <source>
        <strain evidence="1 2">NCAIM B.02610</strain>
    </source>
</reference>
<dbReference type="InterPro" id="IPR007497">
    <property type="entry name" value="SIMPL/DUF541"/>
</dbReference>
<evidence type="ECO:0000313" key="2">
    <source>
        <dbReference type="Proteomes" id="UP001589838"/>
    </source>
</evidence>
<sequence length="226" mass="24980">MYWQEPKYNQSRQGQTLMRNQKQNLKVVGEGSITTTPDRVLITLGVITEDKSVVTAQQENAAAITAIIQGIVELGIQENNIQTTVYRIDPQYDFIEGEQVFRGYRVAHLLQVTVDQVELTGTIIDSAVENGANSIASITFTMRDPSSMYLSALTNALENAREKAQVISNNLGVTLNPTPIQVKELNFTNAQQPYPKVLSAQVGSTPIQEGQLTVEAAIEVEFVYFN</sequence>
<accession>A0ABV6KIB7</accession>
<dbReference type="Gene3D" id="3.30.70.2970">
    <property type="entry name" value="Protein of unknown function (DUF541), domain 2"/>
    <property type="match status" value="1"/>
</dbReference>
<gene>
    <name evidence="1" type="ORF">ACFFHM_21500</name>
</gene>
<dbReference type="RefSeq" id="WP_335961220.1">
    <property type="nucleotide sequence ID" value="NZ_JAXBLX010000015.1"/>
</dbReference>
<dbReference type="InterPro" id="IPR052022">
    <property type="entry name" value="26kDa_periplasmic_antigen"/>
</dbReference>
<proteinExistence type="predicted"/>
<dbReference type="Gene3D" id="3.30.110.170">
    <property type="entry name" value="Protein of unknown function (DUF541), domain 1"/>
    <property type="match status" value="1"/>
</dbReference>
<dbReference type="Pfam" id="PF04402">
    <property type="entry name" value="SIMPL"/>
    <property type="match status" value="1"/>
</dbReference>
<protein>
    <submittedName>
        <fullName evidence="1">SIMPL domain-containing protein</fullName>
    </submittedName>
</protein>
<evidence type="ECO:0000313" key="1">
    <source>
        <dbReference type="EMBL" id="MFC0472994.1"/>
    </source>
</evidence>
<name>A0ABV6KIB7_9BACI</name>
<dbReference type="PANTHER" id="PTHR34387:SF1">
    <property type="entry name" value="PERIPLASMIC IMMUNOGENIC PROTEIN"/>
    <property type="match status" value="1"/>
</dbReference>
<comment type="caution">
    <text evidence="1">The sequence shown here is derived from an EMBL/GenBank/DDBJ whole genome shotgun (WGS) entry which is preliminary data.</text>
</comment>
<dbReference type="Proteomes" id="UP001589838">
    <property type="component" value="Unassembled WGS sequence"/>
</dbReference>